<evidence type="ECO:0000256" key="3">
    <source>
        <dbReference type="SAM" id="MobiDB-lite"/>
    </source>
</evidence>
<dbReference type="GO" id="GO:0016787">
    <property type="term" value="F:hydrolase activity"/>
    <property type="evidence" value="ECO:0007669"/>
    <property type="project" value="UniProtKB-KW"/>
</dbReference>
<dbReference type="Pfam" id="PF00293">
    <property type="entry name" value="NUDIX"/>
    <property type="match status" value="1"/>
</dbReference>
<proteinExistence type="predicted"/>
<dbReference type="eggNOG" id="COG1051">
    <property type="taxonomic scope" value="Bacteria"/>
</dbReference>
<dbReference type="STRING" id="656024.FsymDg_1302"/>
<dbReference type="PROSITE" id="PS51462">
    <property type="entry name" value="NUDIX"/>
    <property type="match status" value="1"/>
</dbReference>
<sequence>MLENNDATSHQAARPLPRPGRDASWAVDPTIAVDPTVADLERPAAAGGPYGLGGPASDAIPVLSARMLFISGERVLIANRRGRSWFYLPGGNVEPGESVEAALRRTIREKAGLATHALDFVGCVEHTFVESGQSWHEINVVFAAALPAFAQIGSREEAIDISSVSVSTLHTFEFRPTYLRTAILRWLRTHRPSWYGPDGLPRTTAGPH</sequence>
<accession>F8B150</accession>
<keyword evidence="6" id="KW-1185">Reference proteome</keyword>
<dbReference type="InterPro" id="IPR015797">
    <property type="entry name" value="NUDIX_hydrolase-like_dom_sf"/>
</dbReference>
<name>F8B150_9ACTN</name>
<dbReference type="Gene3D" id="3.90.79.10">
    <property type="entry name" value="Nucleoside Triphosphate Pyrophosphohydrolase"/>
    <property type="match status" value="1"/>
</dbReference>
<protein>
    <submittedName>
        <fullName evidence="5">NUDIX hydrolase</fullName>
    </submittedName>
</protein>
<gene>
    <name evidence="5" type="ordered locus">FsymDg_1302</name>
</gene>
<dbReference type="SUPFAM" id="SSF55811">
    <property type="entry name" value="Nudix"/>
    <property type="match status" value="1"/>
</dbReference>
<organism evidence="5 6">
    <name type="scientific">Candidatus Protofrankia datiscae</name>
    <dbReference type="NCBI Taxonomy" id="2716812"/>
    <lineage>
        <taxon>Bacteria</taxon>
        <taxon>Bacillati</taxon>
        <taxon>Actinomycetota</taxon>
        <taxon>Actinomycetes</taxon>
        <taxon>Frankiales</taxon>
        <taxon>Frankiaceae</taxon>
        <taxon>Protofrankia</taxon>
    </lineage>
</organism>
<feature type="compositionally biased region" description="Polar residues" evidence="3">
    <location>
        <begin position="1"/>
        <end position="11"/>
    </location>
</feature>
<dbReference type="PANTHER" id="PTHR43046">
    <property type="entry name" value="GDP-MANNOSE MANNOSYL HYDROLASE"/>
    <property type="match status" value="1"/>
</dbReference>
<evidence type="ECO:0000256" key="1">
    <source>
        <dbReference type="ARBA" id="ARBA00001946"/>
    </source>
</evidence>
<dbReference type="InterPro" id="IPR000086">
    <property type="entry name" value="NUDIX_hydrolase_dom"/>
</dbReference>
<dbReference type="PANTHER" id="PTHR43046:SF14">
    <property type="entry name" value="MUTT_NUDIX FAMILY PROTEIN"/>
    <property type="match status" value="1"/>
</dbReference>
<reference evidence="5 6" key="1">
    <citation type="submission" date="2011-05" db="EMBL/GenBank/DDBJ databases">
        <title>Complete sequence of chromosome of Frankia symbiont of Datisca glomerata.</title>
        <authorList>
            <consortium name="US DOE Joint Genome Institute"/>
            <person name="Lucas S."/>
            <person name="Han J."/>
            <person name="Lapidus A."/>
            <person name="Cheng J.-F."/>
            <person name="Goodwin L."/>
            <person name="Pitluck S."/>
            <person name="Peters L."/>
            <person name="Mikhailova N."/>
            <person name="Chertkov O."/>
            <person name="Teshima H."/>
            <person name="Han C."/>
            <person name="Tapia R."/>
            <person name="Land M."/>
            <person name="Hauser L."/>
            <person name="Kyrpides N."/>
            <person name="Ivanova N."/>
            <person name="Pagani I."/>
            <person name="Berry A."/>
            <person name="Pawlowski K."/>
            <person name="Persson T."/>
            <person name="Vanden Heuvel B."/>
            <person name="Benson D."/>
            <person name="Woyke T."/>
        </authorList>
    </citation>
    <scope>NUCLEOTIDE SEQUENCE [LARGE SCALE GENOMIC DNA]</scope>
    <source>
        <strain evidence="6">4085684</strain>
    </source>
</reference>
<dbReference type="KEGG" id="fsy:FsymDg_1302"/>
<dbReference type="EMBL" id="CP002801">
    <property type="protein sequence ID" value="AEH08786.1"/>
    <property type="molecule type" value="Genomic_DNA"/>
</dbReference>
<evidence type="ECO:0000256" key="2">
    <source>
        <dbReference type="ARBA" id="ARBA00022801"/>
    </source>
</evidence>
<evidence type="ECO:0000313" key="6">
    <source>
        <dbReference type="Proteomes" id="UP000001549"/>
    </source>
</evidence>
<dbReference type="Proteomes" id="UP000001549">
    <property type="component" value="Chromosome"/>
</dbReference>
<dbReference type="AlphaFoldDB" id="F8B150"/>
<keyword evidence="2 5" id="KW-0378">Hydrolase</keyword>
<evidence type="ECO:0000259" key="4">
    <source>
        <dbReference type="PROSITE" id="PS51462"/>
    </source>
</evidence>
<feature type="region of interest" description="Disordered" evidence="3">
    <location>
        <begin position="1"/>
        <end position="25"/>
    </location>
</feature>
<dbReference type="HOGENOM" id="CLU_037162_18_0_11"/>
<comment type="cofactor">
    <cofactor evidence="1">
        <name>Mg(2+)</name>
        <dbReference type="ChEBI" id="CHEBI:18420"/>
    </cofactor>
</comment>
<feature type="domain" description="Nudix hydrolase" evidence="4">
    <location>
        <begin position="55"/>
        <end position="189"/>
    </location>
</feature>
<dbReference type="RefSeq" id="WP_013872760.1">
    <property type="nucleotide sequence ID" value="NC_015656.1"/>
</dbReference>
<evidence type="ECO:0000313" key="5">
    <source>
        <dbReference type="EMBL" id="AEH08786.1"/>
    </source>
</evidence>